<dbReference type="SUPFAM" id="SSF46785">
    <property type="entry name" value="Winged helix' DNA-binding domain"/>
    <property type="match status" value="1"/>
</dbReference>
<dbReference type="EMBL" id="JAVIKH010000004">
    <property type="protein sequence ID" value="MDX8335771.1"/>
    <property type="molecule type" value="Genomic_DNA"/>
</dbReference>
<gene>
    <name evidence="5" type="primary">scpB</name>
    <name evidence="5" type="ORF">RFV38_04540</name>
</gene>
<proteinExistence type="predicted"/>
<keyword evidence="4" id="KW-0131">Cell cycle</keyword>
<dbReference type="Gene3D" id="1.10.10.10">
    <property type="entry name" value="Winged helix-like DNA-binding domain superfamily/Winged helix DNA-binding domain"/>
    <property type="match status" value="2"/>
</dbReference>
<dbReference type="PANTHER" id="PTHR34298">
    <property type="entry name" value="SEGREGATION AND CONDENSATION PROTEIN B"/>
    <property type="match status" value="1"/>
</dbReference>
<keyword evidence="6" id="KW-1185">Reference proteome</keyword>
<dbReference type="InterPro" id="IPR036390">
    <property type="entry name" value="WH_DNA-bd_sf"/>
</dbReference>
<evidence type="ECO:0000313" key="5">
    <source>
        <dbReference type="EMBL" id="MDX8335771.1"/>
    </source>
</evidence>
<organism evidence="5 6">
    <name type="scientific">Candidatus Cetobacterium colombiensis</name>
    <dbReference type="NCBI Taxonomy" id="3073100"/>
    <lineage>
        <taxon>Bacteria</taxon>
        <taxon>Fusobacteriati</taxon>
        <taxon>Fusobacteriota</taxon>
        <taxon>Fusobacteriia</taxon>
        <taxon>Fusobacteriales</taxon>
        <taxon>Fusobacteriaceae</taxon>
        <taxon>Cetobacterium</taxon>
    </lineage>
</organism>
<evidence type="ECO:0000313" key="6">
    <source>
        <dbReference type="Proteomes" id="UP001279681"/>
    </source>
</evidence>
<protein>
    <submittedName>
        <fullName evidence="5">SMC-Scp complex subunit ScpB</fullName>
    </submittedName>
</protein>
<comment type="caution">
    <text evidence="5">The sequence shown here is derived from an EMBL/GenBank/DDBJ whole genome shotgun (WGS) entry which is preliminary data.</text>
</comment>
<evidence type="ECO:0000256" key="2">
    <source>
        <dbReference type="ARBA" id="ARBA00022618"/>
    </source>
</evidence>
<dbReference type="InterPro" id="IPR005234">
    <property type="entry name" value="ScpB_csome_segregation"/>
</dbReference>
<sequence>MGIKEQMESILLLGGDEVKIRDLSKFFSISVEKVFQILEELKLKRFNTGINIEIDQEIVYLTTNPRCGEIVNMYFKQDVKPKKLSNAALETLSIIAYRQPITKSEIEAVRGVSIDRVVQTLEERKFIYVCGKKEAIGKPNLYAITDKFLGYLGISSVEELPQYENMKEKLNGTNENK</sequence>
<evidence type="ECO:0000256" key="1">
    <source>
        <dbReference type="ARBA" id="ARBA00022490"/>
    </source>
</evidence>
<dbReference type="PANTHER" id="PTHR34298:SF2">
    <property type="entry name" value="SEGREGATION AND CONDENSATION PROTEIN B"/>
    <property type="match status" value="1"/>
</dbReference>
<dbReference type="Proteomes" id="UP001279681">
    <property type="component" value="Unassembled WGS sequence"/>
</dbReference>
<dbReference type="Pfam" id="PF04079">
    <property type="entry name" value="SMC_ScpB"/>
    <property type="match status" value="1"/>
</dbReference>
<accession>A0ABU4W8B5</accession>
<keyword evidence="3" id="KW-0159">Chromosome partition</keyword>
<keyword evidence="1" id="KW-0963">Cytoplasm</keyword>
<dbReference type="InterPro" id="IPR036388">
    <property type="entry name" value="WH-like_DNA-bd_sf"/>
</dbReference>
<evidence type="ECO:0000256" key="4">
    <source>
        <dbReference type="ARBA" id="ARBA00023306"/>
    </source>
</evidence>
<name>A0ABU4W8B5_9FUSO</name>
<dbReference type="RefSeq" id="WP_320313225.1">
    <property type="nucleotide sequence ID" value="NZ_JAVIKH010000004.1"/>
</dbReference>
<evidence type="ECO:0000256" key="3">
    <source>
        <dbReference type="ARBA" id="ARBA00022829"/>
    </source>
</evidence>
<dbReference type="PIRSF" id="PIRSF019345">
    <property type="entry name" value="ScpB"/>
    <property type="match status" value="1"/>
</dbReference>
<reference evidence="6" key="1">
    <citation type="submission" date="2023-07" db="EMBL/GenBank/DDBJ databases">
        <authorList>
            <person name="Colorado M.A."/>
            <person name="Villamil L.M."/>
            <person name="Melo J.F."/>
            <person name="Rodriguez J.A."/>
            <person name="Ruiz R.Y."/>
        </authorList>
    </citation>
    <scope>NUCLEOTIDE SEQUENCE [LARGE SCALE GENOMIC DNA]</scope>
    <source>
        <strain evidence="6">C33</strain>
    </source>
</reference>
<dbReference type="NCBIfam" id="TIGR00281">
    <property type="entry name" value="SMC-Scp complex subunit ScpB"/>
    <property type="match status" value="1"/>
</dbReference>
<keyword evidence="2" id="KW-0132">Cell division</keyword>